<dbReference type="AlphaFoldDB" id="A0AAV6KE47"/>
<reference evidence="1" key="1">
    <citation type="submission" date="2020-08" db="EMBL/GenBank/DDBJ databases">
        <title>Plant Genome Project.</title>
        <authorList>
            <person name="Zhang R.-G."/>
        </authorList>
    </citation>
    <scope>NUCLEOTIDE SEQUENCE</scope>
    <source>
        <strain evidence="1">WSP0</strain>
        <tissue evidence="1">Leaf</tissue>
    </source>
</reference>
<accession>A0AAV6KE47</accession>
<comment type="caution">
    <text evidence="1">The sequence shown here is derived from an EMBL/GenBank/DDBJ whole genome shotgun (WGS) entry which is preliminary data.</text>
</comment>
<protein>
    <submittedName>
        <fullName evidence="1">Uncharacterized protein</fullName>
    </submittedName>
</protein>
<sequence>MAKLAVQHFNNGNVKSYTFLKLSKVNSRVVPHLGERGLDRALYYMTFEATEDMVGSPQNFQALVLSSEVDGKEVRFCRIETSNPPDLDLEDIPPLVMLTML</sequence>
<evidence type="ECO:0000313" key="2">
    <source>
        <dbReference type="Proteomes" id="UP000823749"/>
    </source>
</evidence>
<organism evidence="1 2">
    <name type="scientific">Rhododendron griersonianum</name>
    <dbReference type="NCBI Taxonomy" id="479676"/>
    <lineage>
        <taxon>Eukaryota</taxon>
        <taxon>Viridiplantae</taxon>
        <taxon>Streptophyta</taxon>
        <taxon>Embryophyta</taxon>
        <taxon>Tracheophyta</taxon>
        <taxon>Spermatophyta</taxon>
        <taxon>Magnoliopsida</taxon>
        <taxon>eudicotyledons</taxon>
        <taxon>Gunneridae</taxon>
        <taxon>Pentapetalae</taxon>
        <taxon>asterids</taxon>
        <taxon>Ericales</taxon>
        <taxon>Ericaceae</taxon>
        <taxon>Ericoideae</taxon>
        <taxon>Rhodoreae</taxon>
        <taxon>Rhododendron</taxon>
    </lineage>
</organism>
<dbReference type="EMBL" id="JACTNZ010000005">
    <property type="protein sequence ID" value="KAG5550801.1"/>
    <property type="molecule type" value="Genomic_DNA"/>
</dbReference>
<dbReference type="Proteomes" id="UP000823749">
    <property type="component" value="Chromosome 5"/>
</dbReference>
<keyword evidence="2" id="KW-1185">Reference proteome</keyword>
<gene>
    <name evidence="1" type="ORF">RHGRI_015683</name>
</gene>
<name>A0AAV6KE47_9ERIC</name>
<dbReference type="Gene3D" id="3.10.450.10">
    <property type="match status" value="1"/>
</dbReference>
<proteinExistence type="predicted"/>
<evidence type="ECO:0000313" key="1">
    <source>
        <dbReference type="EMBL" id="KAG5550801.1"/>
    </source>
</evidence>